<keyword evidence="2" id="KW-0378">Hydrolase</keyword>
<evidence type="ECO:0000313" key="4">
    <source>
        <dbReference type="EMBL" id="KAK7751892.1"/>
    </source>
</evidence>
<evidence type="ECO:0000259" key="3">
    <source>
        <dbReference type="Pfam" id="PF00857"/>
    </source>
</evidence>
<gene>
    <name evidence="4" type="ORF">SLS62_006193</name>
</gene>
<dbReference type="InterPro" id="IPR036380">
    <property type="entry name" value="Isochorismatase-like_sf"/>
</dbReference>
<accession>A0AAN9YRI8</accession>
<dbReference type="GO" id="GO:0016787">
    <property type="term" value="F:hydrolase activity"/>
    <property type="evidence" value="ECO:0007669"/>
    <property type="project" value="UniProtKB-KW"/>
</dbReference>
<dbReference type="InterPro" id="IPR050272">
    <property type="entry name" value="Isochorismatase-like_hydrls"/>
</dbReference>
<evidence type="ECO:0000313" key="5">
    <source>
        <dbReference type="Proteomes" id="UP001320420"/>
    </source>
</evidence>
<dbReference type="Pfam" id="PF00857">
    <property type="entry name" value="Isochorismatase"/>
    <property type="match status" value="1"/>
</dbReference>
<comment type="caution">
    <text evidence="4">The sequence shown here is derived from an EMBL/GenBank/DDBJ whole genome shotgun (WGS) entry which is preliminary data.</text>
</comment>
<proteinExistence type="inferred from homology"/>
<organism evidence="4 5">
    <name type="scientific">Diatrype stigma</name>
    <dbReference type="NCBI Taxonomy" id="117547"/>
    <lineage>
        <taxon>Eukaryota</taxon>
        <taxon>Fungi</taxon>
        <taxon>Dikarya</taxon>
        <taxon>Ascomycota</taxon>
        <taxon>Pezizomycotina</taxon>
        <taxon>Sordariomycetes</taxon>
        <taxon>Xylariomycetidae</taxon>
        <taxon>Xylariales</taxon>
        <taxon>Diatrypaceae</taxon>
        <taxon>Diatrype</taxon>
    </lineage>
</organism>
<evidence type="ECO:0000256" key="2">
    <source>
        <dbReference type="ARBA" id="ARBA00022801"/>
    </source>
</evidence>
<keyword evidence="5" id="KW-1185">Reference proteome</keyword>
<name>A0AAN9YRI8_9PEZI</name>
<dbReference type="SUPFAM" id="SSF52499">
    <property type="entry name" value="Isochorismatase-like hydrolases"/>
    <property type="match status" value="1"/>
</dbReference>
<evidence type="ECO:0000256" key="1">
    <source>
        <dbReference type="ARBA" id="ARBA00006336"/>
    </source>
</evidence>
<dbReference type="PANTHER" id="PTHR43540">
    <property type="entry name" value="PEROXYUREIDOACRYLATE/UREIDOACRYLATE AMIDOHYDROLASE-RELATED"/>
    <property type="match status" value="1"/>
</dbReference>
<feature type="domain" description="Isochorismatase-like" evidence="3">
    <location>
        <begin position="44"/>
        <end position="227"/>
    </location>
</feature>
<reference evidence="4 5" key="1">
    <citation type="submission" date="2024-02" db="EMBL/GenBank/DDBJ databases">
        <title>De novo assembly and annotation of 12 fungi associated with fruit tree decline syndrome in Ontario, Canada.</title>
        <authorList>
            <person name="Sulman M."/>
            <person name="Ellouze W."/>
            <person name="Ilyukhin E."/>
        </authorList>
    </citation>
    <scope>NUCLEOTIDE SEQUENCE [LARGE SCALE GENOMIC DNA]</scope>
    <source>
        <strain evidence="4 5">M11/M66-122</strain>
    </source>
</reference>
<dbReference type="Proteomes" id="UP001320420">
    <property type="component" value="Unassembled WGS sequence"/>
</dbReference>
<sequence>MGLYSRIGQGQKHNILAMSIEGASSASYARSGFANRMGWGARPALLIIDVCAAYWTESSPLSLLGHPAAEAAPDSMRRLLAAARAGKGVPVVWSQVEYTSPDMADAGLFWRKAKVLDVWKRGDPRGLAKCLDGLEPDEERDTVVVKKYASAFFGTTLATELQVLNVDTLVICGVSTSGCVRATTLDAMQHGFRPMVVGSACGDRTPEIQHANLFDLDAKYADVVSEEEAVEKLRAGW</sequence>
<dbReference type="EMBL" id="JAKJXP020000044">
    <property type="protein sequence ID" value="KAK7751892.1"/>
    <property type="molecule type" value="Genomic_DNA"/>
</dbReference>
<dbReference type="Gene3D" id="3.40.50.850">
    <property type="entry name" value="Isochorismatase-like"/>
    <property type="match status" value="1"/>
</dbReference>
<dbReference type="InterPro" id="IPR000868">
    <property type="entry name" value="Isochorismatase-like_dom"/>
</dbReference>
<dbReference type="AlphaFoldDB" id="A0AAN9YRI8"/>
<dbReference type="PANTHER" id="PTHR43540:SF1">
    <property type="entry name" value="ISOCHORISMATASE HYDROLASE"/>
    <property type="match status" value="1"/>
</dbReference>
<protein>
    <recommendedName>
        <fullName evidence="3">Isochorismatase-like domain-containing protein</fullName>
    </recommendedName>
</protein>
<comment type="similarity">
    <text evidence="1">Belongs to the isochorismatase family.</text>
</comment>